<evidence type="ECO:0000313" key="3">
    <source>
        <dbReference type="Proteomes" id="UP000000810"/>
    </source>
</evidence>
<reference evidence="1" key="3">
    <citation type="journal article" date="2001" name="Genome Res.">
        <title>Genome evolution at the genus level: comparison of three complete genomes of hyperthermophilic archaea.</title>
        <authorList>
            <person name="Lecompte O."/>
            <person name="Ripp R."/>
            <person name="Puzos-Barbe V."/>
            <person name="Duprat S."/>
            <person name="Heilig R."/>
            <person name="Dietrich J."/>
            <person name="Thierry J.C."/>
            <person name="Poch O."/>
        </authorList>
    </citation>
    <scope>NUCLEOTIDE SEQUENCE</scope>
    <source>
        <strain evidence="1">Orsay</strain>
    </source>
</reference>
<accession>Q9V2R6</accession>
<protein>
    <submittedName>
        <fullName evidence="1">Uncharacterized protein</fullName>
    </submittedName>
</protein>
<dbReference type="EMBL" id="HE613800">
    <property type="protein sequence ID" value="CCE69376.1"/>
    <property type="molecule type" value="Genomic_DNA"/>
</dbReference>
<organism evidence="1 3">
    <name type="scientific">Pyrococcus abyssi (strain GE5 / Orsay)</name>
    <dbReference type="NCBI Taxonomy" id="272844"/>
    <lineage>
        <taxon>Archaea</taxon>
        <taxon>Methanobacteriati</taxon>
        <taxon>Methanobacteriota</taxon>
        <taxon>Thermococci</taxon>
        <taxon>Thermococcales</taxon>
        <taxon>Thermococcaceae</taxon>
        <taxon>Pyrococcus</taxon>
    </lineage>
</organism>
<reference evidence="1" key="1">
    <citation type="submission" date="1999-07" db="EMBL/GenBank/DDBJ databases">
        <authorList>
            <person name="Genoscope"/>
        </authorList>
    </citation>
    <scope>NUCLEOTIDE SEQUENCE</scope>
    <source>
        <strain evidence="1">Orsay</strain>
    </source>
</reference>
<dbReference type="AlphaFoldDB" id="Q9V2R6"/>
<dbReference type="Proteomes" id="UP000009139">
    <property type="component" value="Chromosome"/>
</dbReference>
<reference evidence="1" key="2">
    <citation type="journal article" date="2000" name="J. Mol. Biol.">
        <title>Archaeal homologs of eukaryotic methylation guide small nucleolar RNAs: lessons from the Pyrococcus genomes.</title>
        <authorList>
            <person name="Gaspin C."/>
            <person name="Cavaille J."/>
            <person name="Erauso G."/>
        </authorList>
    </citation>
    <scope>NUCLEOTIDE SEQUENCE</scope>
    <source>
        <strain evidence="1">Orsay</strain>
    </source>
</reference>
<dbReference type="eggNOG" id="arCOG07837">
    <property type="taxonomic scope" value="Archaea"/>
</dbReference>
<gene>
    <name evidence="1" type="ordered locus">PAB0005</name>
</gene>
<dbReference type="KEGG" id="pab:PAB0005"/>
<dbReference type="PATRIC" id="fig|272844.11.peg.10"/>
<sequence length="114" mass="12897">MKSYTHRVLKPCIKILNDTLKTLGAESGFMKIVHVDETSTRYYGYDLTSRYIQAVFPLDGILCEVEETIYEDGDREADGIFYKAPKDILIELSELILNELSPSALVDVIFSLSV</sequence>
<dbReference type="HOGENOM" id="CLU_2115564_0_0_2"/>
<evidence type="ECO:0000313" key="1">
    <source>
        <dbReference type="EMBL" id="CAB48932.1"/>
    </source>
</evidence>
<proteinExistence type="predicted"/>
<reference evidence="1 3" key="4">
    <citation type="journal article" date="2003" name="Mol. Microbiol.">
        <title>An integrated analysis of the genome of the hyperthermophilic archaeon Pyrococcus abyssi.</title>
        <authorList>
            <person name="Cohen G."/>
            <person name="Barbe V."/>
            <person name="Flament D."/>
            <person name="Galperin M."/>
            <person name="Heilig R."/>
            <person name="Ripp R."/>
            <person name="Lecompte O."/>
            <person name="Prieur D."/>
            <person name="Poch O."/>
            <person name="Quellerou J."/>
            <person name="Thierry J.C."/>
            <person name="Van der Oost J."/>
            <person name="Weissenbach J."/>
            <person name="Zivanovic Y."/>
            <person name="Forterre P."/>
        </authorList>
    </citation>
    <scope>NUCLEOTIDE SEQUENCE [LARGE SCALE GENOMIC DNA]</scope>
    <source>
        <strain evidence="3">GE5 / Orsay</strain>
        <strain evidence="1">Orsay</strain>
    </source>
</reference>
<evidence type="ECO:0000313" key="2">
    <source>
        <dbReference type="EMBL" id="CCE69376.1"/>
    </source>
</evidence>
<keyword evidence="3" id="KW-1185">Reference proteome</keyword>
<dbReference type="PIR" id="E75185">
    <property type="entry name" value="E75185"/>
</dbReference>
<evidence type="ECO:0000313" key="4">
    <source>
        <dbReference type="Proteomes" id="UP000009139"/>
    </source>
</evidence>
<name>Q9V2R6_PYRAB</name>
<reference evidence="2 4" key="5">
    <citation type="journal article" date="2012" name="Curr. Microbiol.">
        <title>Re-annotation of two hyperthermophilic archaea Pyrococcus abyssi GE5 and Pyrococcus furiosus DSM 3638.</title>
        <authorList>
            <person name="Gao J."/>
            <person name="Wang J."/>
        </authorList>
    </citation>
    <scope>GENOME REANNOTATION</scope>
    <source>
        <strain evidence="2">GE5</strain>
        <strain evidence="4">GE5 / Orsay</strain>
    </source>
</reference>
<dbReference type="EMBL" id="AJ248283">
    <property type="protein sequence ID" value="CAB48932.1"/>
    <property type="molecule type" value="Genomic_DNA"/>
</dbReference>
<dbReference type="Proteomes" id="UP000000810">
    <property type="component" value="Chromosome"/>
</dbReference>